<feature type="transmembrane region" description="Helical" evidence="5">
    <location>
        <begin position="370"/>
        <end position="389"/>
    </location>
</feature>
<dbReference type="PROSITE" id="PS50850">
    <property type="entry name" value="MFS"/>
    <property type="match status" value="1"/>
</dbReference>
<feature type="transmembrane region" description="Helical" evidence="5">
    <location>
        <begin position="401"/>
        <end position="420"/>
    </location>
</feature>
<protein>
    <submittedName>
        <fullName evidence="8">Organic cation transporter protein-like</fullName>
    </submittedName>
</protein>
<dbReference type="GeneID" id="116294687"/>
<evidence type="ECO:0000256" key="3">
    <source>
        <dbReference type="ARBA" id="ARBA00022989"/>
    </source>
</evidence>
<dbReference type="InParanoid" id="A0A6P8HZT9"/>
<dbReference type="KEGG" id="aten:116294687"/>
<dbReference type="InterPro" id="IPR005828">
    <property type="entry name" value="MFS_sugar_transport-like"/>
</dbReference>
<dbReference type="InterPro" id="IPR036259">
    <property type="entry name" value="MFS_trans_sf"/>
</dbReference>
<keyword evidence="4 5" id="KW-0472">Membrane</keyword>
<feature type="transmembrane region" description="Helical" evidence="5">
    <location>
        <begin position="313"/>
        <end position="330"/>
    </location>
</feature>
<comment type="subcellular location">
    <subcellularLocation>
        <location evidence="1">Membrane</location>
        <topology evidence="1">Multi-pass membrane protein</topology>
    </subcellularLocation>
</comment>
<dbReference type="Proteomes" id="UP000515163">
    <property type="component" value="Unplaced"/>
</dbReference>
<evidence type="ECO:0000256" key="5">
    <source>
        <dbReference type="SAM" id="Phobius"/>
    </source>
</evidence>
<dbReference type="SUPFAM" id="SSF103473">
    <property type="entry name" value="MFS general substrate transporter"/>
    <property type="match status" value="1"/>
</dbReference>
<feature type="domain" description="Major facilitator superfamily (MFS) profile" evidence="6">
    <location>
        <begin position="36"/>
        <end position="485"/>
    </location>
</feature>
<evidence type="ECO:0000256" key="2">
    <source>
        <dbReference type="ARBA" id="ARBA00022692"/>
    </source>
</evidence>
<evidence type="ECO:0000313" key="8">
    <source>
        <dbReference type="RefSeq" id="XP_031558195.1"/>
    </source>
</evidence>
<sequence length="547" mass="60660">MVAKQSKPKADLEDLWQLVGGFGRYPILLTIFMMYVTIVVSFHTFIQTFYGTAPNYECVSNEPNNTSSCPVNKCGCQNCTYVFAEEFTSAVSEWNLICTRGHLKAMTQAVFMAGLLIGSVGFGKFSDHFGRKPTTFVSLILMALFGFGSTFANSLTLFAVMRFGSGLSTSGSMLVKFVYCMEISRLPQRTSMGIICNLFVAIGAMLLTLLAYCLPEWRDLMLAVTLSGIPGILLWRWFPESPRWLIAKGKLKEAQTVFESFASTNSVQVDSNQIASTIQDIKNAESHTFIKTDKKSMTGILDLVRTPKMRKRSLVLAYNWFVNSVIFYGITLNAKNLGGSLYLNAFILFGVGIPSILLLWYVLKRLGRRICYCLFMLLGGIACAMVIAVPGTSGDHPAVKALAIIGNFCIIATFSGVYIYNLELSPTLLRNLSLGVGSMLSRVGGIVAPYVVFLNDIMQNLPLVIFGVMAFIAGTTALLLPETLFSSMPQTVQQVESWDEDYSVPWRRRRHRDQVSKNVTKEGEADDLINGNILDNSMDLYFRETTV</sequence>
<feature type="transmembrane region" description="Helical" evidence="5">
    <location>
        <begin position="220"/>
        <end position="238"/>
    </location>
</feature>
<evidence type="ECO:0000256" key="4">
    <source>
        <dbReference type="ARBA" id="ARBA00023136"/>
    </source>
</evidence>
<proteinExistence type="predicted"/>
<evidence type="ECO:0000256" key="1">
    <source>
        <dbReference type="ARBA" id="ARBA00004141"/>
    </source>
</evidence>
<evidence type="ECO:0000313" key="7">
    <source>
        <dbReference type="Proteomes" id="UP000515163"/>
    </source>
</evidence>
<accession>A0A6P8HZT9</accession>
<feature type="transmembrane region" description="Helical" evidence="5">
    <location>
        <begin position="135"/>
        <end position="152"/>
    </location>
</feature>
<dbReference type="FunCoup" id="A0A6P8HZT9">
    <property type="interactions" value="127"/>
</dbReference>
<dbReference type="Pfam" id="PF00083">
    <property type="entry name" value="Sugar_tr"/>
    <property type="match status" value="1"/>
</dbReference>
<dbReference type="RefSeq" id="XP_031558195.1">
    <property type="nucleotide sequence ID" value="XM_031702335.1"/>
</dbReference>
<dbReference type="PANTHER" id="PTHR24064">
    <property type="entry name" value="SOLUTE CARRIER FAMILY 22 MEMBER"/>
    <property type="match status" value="1"/>
</dbReference>
<feature type="transmembrane region" description="Helical" evidence="5">
    <location>
        <begin position="158"/>
        <end position="179"/>
    </location>
</feature>
<dbReference type="GO" id="GO:0022857">
    <property type="term" value="F:transmembrane transporter activity"/>
    <property type="evidence" value="ECO:0007669"/>
    <property type="project" value="InterPro"/>
</dbReference>
<dbReference type="Gene3D" id="1.20.1250.20">
    <property type="entry name" value="MFS general substrate transporter like domains"/>
    <property type="match status" value="1"/>
</dbReference>
<reference evidence="8" key="1">
    <citation type="submission" date="2025-08" db="UniProtKB">
        <authorList>
            <consortium name="RefSeq"/>
        </authorList>
    </citation>
    <scope>IDENTIFICATION</scope>
    <source>
        <tissue evidence="8">Tentacle</tissue>
    </source>
</reference>
<keyword evidence="2 5" id="KW-0812">Transmembrane</keyword>
<feature type="transmembrane region" description="Helical" evidence="5">
    <location>
        <begin position="105"/>
        <end position="123"/>
    </location>
</feature>
<feature type="transmembrane region" description="Helical" evidence="5">
    <location>
        <begin position="432"/>
        <end position="454"/>
    </location>
</feature>
<name>A0A6P8HZT9_ACTTE</name>
<dbReference type="CDD" id="cd17317">
    <property type="entry name" value="MFS_SLC22"/>
    <property type="match status" value="1"/>
</dbReference>
<feature type="transmembrane region" description="Helical" evidence="5">
    <location>
        <begin position="191"/>
        <end position="214"/>
    </location>
</feature>
<evidence type="ECO:0000259" key="6">
    <source>
        <dbReference type="PROSITE" id="PS50850"/>
    </source>
</evidence>
<keyword evidence="7" id="KW-1185">Reference proteome</keyword>
<keyword evidence="3 5" id="KW-1133">Transmembrane helix</keyword>
<gene>
    <name evidence="8" type="primary">LOC116294687</name>
</gene>
<dbReference type="AlphaFoldDB" id="A0A6P8HZT9"/>
<dbReference type="GO" id="GO:0016020">
    <property type="term" value="C:membrane"/>
    <property type="evidence" value="ECO:0007669"/>
    <property type="project" value="UniProtKB-SubCell"/>
</dbReference>
<feature type="transmembrane region" description="Helical" evidence="5">
    <location>
        <begin position="25"/>
        <end position="46"/>
    </location>
</feature>
<organism evidence="7 8">
    <name type="scientific">Actinia tenebrosa</name>
    <name type="common">Australian red waratah sea anemone</name>
    <dbReference type="NCBI Taxonomy" id="6105"/>
    <lineage>
        <taxon>Eukaryota</taxon>
        <taxon>Metazoa</taxon>
        <taxon>Cnidaria</taxon>
        <taxon>Anthozoa</taxon>
        <taxon>Hexacorallia</taxon>
        <taxon>Actiniaria</taxon>
        <taxon>Actiniidae</taxon>
        <taxon>Actinia</taxon>
    </lineage>
</organism>
<dbReference type="OrthoDB" id="3936150at2759"/>
<dbReference type="InterPro" id="IPR020846">
    <property type="entry name" value="MFS_dom"/>
</dbReference>
<feature type="transmembrane region" description="Helical" evidence="5">
    <location>
        <begin position="342"/>
        <end position="363"/>
    </location>
</feature>
<feature type="transmembrane region" description="Helical" evidence="5">
    <location>
        <begin position="460"/>
        <end position="480"/>
    </location>
</feature>